<dbReference type="InterPro" id="IPR018114">
    <property type="entry name" value="TRYPSIN_HIS"/>
</dbReference>
<accession>A0A7R9FD51</accession>
<gene>
    <name evidence="3" type="ORF">TBIB3V08_LOCUS12764</name>
</gene>
<keyword evidence="1" id="KW-0645">Protease</keyword>
<dbReference type="PANTHER" id="PTHR24258:SF116">
    <property type="entry name" value="FI16631P1-RELATED"/>
    <property type="match status" value="1"/>
</dbReference>
<dbReference type="GO" id="GO:0004252">
    <property type="term" value="F:serine-type endopeptidase activity"/>
    <property type="evidence" value="ECO:0007669"/>
    <property type="project" value="InterPro"/>
</dbReference>
<evidence type="ECO:0000256" key="1">
    <source>
        <dbReference type="RuleBase" id="RU363034"/>
    </source>
</evidence>
<name>A0A7R9FD51_9NEOP</name>
<dbReference type="InterPro" id="IPR001254">
    <property type="entry name" value="Trypsin_dom"/>
</dbReference>
<protein>
    <recommendedName>
        <fullName evidence="2">Peptidase S1 domain-containing protein</fullName>
    </recommendedName>
</protein>
<dbReference type="SMART" id="SM00020">
    <property type="entry name" value="Tryp_SPc"/>
    <property type="match status" value="1"/>
</dbReference>
<dbReference type="PROSITE" id="PS00135">
    <property type="entry name" value="TRYPSIN_SER"/>
    <property type="match status" value="1"/>
</dbReference>
<keyword evidence="1" id="KW-0720">Serine protease</keyword>
<dbReference type="PROSITE" id="PS50240">
    <property type="entry name" value="TRYPSIN_DOM"/>
    <property type="match status" value="1"/>
</dbReference>
<dbReference type="Pfam" id="PF00089">
    <property type="entry name" value="Trypsin"/>
    <property type="match status" value="2"/>
</dbReference>
<reference evidence="3" key="1">
    <citation type="submission" date="2020-11" db="EMBL/GenBank/DDBJ databases">
        <authorList>
            <person name="Tran Van P."/>
        </authorList>
    </citation>
    <scope>NUCLEOTIDE SEQUENCE</scope>
</reference>
<proteinExistence type="predicted"/>
<sequence length="459" mass="51808">MIIYSKAGERHFSHLVSGKIALFMIIYSKAGERHCPHLVSGKIALFMIICSKAGERHCPHLASISWRNTHICGASLISKTHILTAAHCFEDLLKREAWAEKNKSTWVFPSEELNRYQVKFGVNDLNSTYRVQNLPLRTVYLHPAFTPALLLNDIAVAQLDGEVQFSDVVRPACLNTEAGNNTSRATISGWGVTDTGEATWEADCALPSDIEAYLGLPPDIHVRLLGDYLQTLRILGTNSRHVRLPGQTCEVTWDYLQTCEATWGLPSDIENTWDYLQTCEITWDYLQICDATWDNLQTSKTCEATWDNLQTCEATWDNLQICLTSQSSQHMMHLSVDFTDPEDCINKYQLFNKNVTRRHKEKLICTKSLRDNHNACKGDSGGPLQTRSGCVFTVHGIVSHGAPEFSGSKHRNITAFCEGSHVIFTRVSYYLSWIEDIVWPQESIKRDQGYEVTSNLVEA</sequence>
<keyword evidence="1" id="KW-0378">Hydrolase</keyword>
<dbReference type="EMBL" id="OD575713">
    <property type="protein sequence ID" value="CAD7450494.1"/>
    <property type="molecule type" value="Genomic_DNA"/>
</dbReference>
<dbReference type="CDD" id="cd00190">
    <property type="entry name" value="Tryp_SPc"/>
    <property type="match status" value="1"/>
</dbReference>
<dbReference type="SUPFAM" id="SSF50494">
    <property type="entry name" value="Trypsin-like serine proteases"/>
    <property type="match status" value="1"/>
</dbReference>
<dbReference type="PANTHER" id="PTHR24258">
    <property type="entry name" value="SERINE PROTEASE-RELATED"/>
    <property type="match status" value="1"/>
</dbReference>
<dbReference type="InterPro" id="IPR033116">
    <property type="entry name" value="TRYPSIN_SER"/>
</dbReference>
<dbReference type="PROSITE" id="PS00134">
    <property type="entry name" value="TRYPSIN_HIS"/>
    <property type="match status" value="1"/>
</dbReference>
<dbReference type="AlphaFoldDB" id="A0A7R9FD51"/>
<dbReference type="InterPro" id="IPR009003">
    <property type="entry name" value="Peptidase_S1_PA"/>
</dbReference>
<evidence type="ECO:0000313" key="3">
    <source>
        <dbReference type="EMBL" id="CAD7450494.1"/>
    </source>
</evidence>
<feature type="domain" description="Peptidase S1" evidence="2">
    <location>
        <begin position="38"/>
        <end position="439"/>
    </location>
</feature>
<dbReference type="GO" id="GO:0006508">
    <property type="term" value="P:proteolysis"/>
    <property type="evidence" value="ECO:0007669"/>
    <property type="project" value="UniProtKB-KW"/>
</dbReference>
<evidence type="ECO:0000259" key="2">
    <source>
        <dbReference type="PROSITE" id="PS50240"/>
    </source>
</evidence>
<dbReference type="Gene3D" id="2.40.10.10">
    <property type="entry name" value="Trypsin-like serine proteases"/>
    <property type="match status" value="2"/>
</dbReference>
<organism evidence="3">
    <name type="scientific">Timema bartmani</name>
    <dbReference type="NCBI Taxonomy" id="61472"/>
    <lineage>
        <taxon>Eukaryota</taxon>
        <taxon>Metazoa</taxon>
        <taxon>Ecdysozoa</taxon>
        <taxon>Arthropoda</taxon>
        <taxon>Hexapoda</taxon>
        <taxon>Insecta</taxon>
        <taxon>Pterygota</taxon>
        <taxon>Neoptera</taxon>
        <taxon>Polyneoptera</taxon>
        <taxon>Phasmatodea</taxon>
        <taxon>Timematodea</taxon>
        <taxon>Timematoidea</taxon>
        <taxon>Timematidae</taxon>
        <taxon>Timema</taxon>
    </lineage>
</organism>
<dbReference type="InterPro" id="IPR043504">
    <property type="entry name" value="Peptidase_S1_PA_chymotrypsin"/>
</dbReference>